<organism evidence="2 3">
    <name type="scientific">Streptomyces vastus</name>
    <dbReference type="NCBI Taxonomy" id="285451"/>
    <lineage>
        <taxon>Bacteria</taxon>
        <taxon>Bacillati</taxon>
        <taxon>Actinomycetota</taxon>
        <taxon>Actinomycetes</taxon>
        <taxon>Kitasatosporales</taxon>
        <taxon>Streptomycetaceae</taxon>
        <taxon>Streptomyces</taxon>
    </lineage>
</organism>
<keyword evidence="1" id="KW-0812">Transmembrane</keyword>
<evidence type="ECO:0000256" key="1">
    <source>
        <dbReference type="SAM" id="Phobius"/>
    </source>
</evidence>
<evidence type="ECO:0000313" key="3">
    <source>
        <dbReference type="Proteomes" id="UP001500151"/>
    </source>
</evidence>
<accession>A0ABN3RZC6</accession>
<reference evidence="2 3" key="1">
    <citation type="journal article" date="2019" name="Int. J. Syst. Evol. Microbiol.">
        <title>The Global Catalogue of Microorganisms (GCM) 10K type strain sequencing project: providing services to taxonomists for standard genome sequencing and annotation.</title>
        <authorList>
            <consortium name="The Broad Institute Genomics Platform"/>
            <consortium name="The Broad Institute Genome Sequencing Center for Infectious Disease"/>
            <person name="Wu L."/>
            <person name="Ma J."/>
        </authorList>
    </citation>
    <scope>NUCLEOTIDE SEQUENCE [LARGE SCALE GENOMIC DNA]</scope>
    <source>
        <strain evidence="2 3">JCM 4524</strain>
    </source>
</reference>
<feature type="transmembrane region" description="Helical" evidence="1">
    <location>
        <begin position="169"/>
        <end position="190"/>
    </location>
</feature>
<feature type="transmembrane region" description="Helical" evidence="1">
    <location>
        <begin position="57"/>
        <end position="76"/>
    </location>
</feature>
<protein>
    <recommendedName>
        <fullName evidence="4">DUF2339 domain-containing protein</fullName>
    </recommendedName>
</protein>
<proteinExistence type="predicted"/>
<feature type="transmembrane region" description="Helical" evidence="1">
    <location>
        <begin position="112"/>
        <end position="129"/>
    </location>
</feature>
<dbReference type="EMBL" id="BAAASJ010000122">
    <property type="protein sequence ID" value="GAA2662448.1"/>
    <property type="molecule type" value="Genomic_DNA"/>
</dbReference>
<keyword evidence="1" id="KW-1133">Transmembrane helix</keyword>
<dbReference type="RefSeq" id="WP_344396523.1">
    <property type="nucleotide sequence ID" value="NZ_BAAASJ010000122.1"/>
</dbReference>
<feature type="transmembrane region" description="Helical" evidence="1">
    <location>
        <begin position="24"/>
        <end position="45"/>
    </location>
</feature>
<sequence length="202" mass="21026">MIWSFAAPIAVVESCAPRIANRRWLGPVGVGVMVLLWALSAVLIFNDTAADSTAGPAQLSGAGLVAVALIVAAFTVRPARDRSSAEVPSWWLVGGVTGVAWCANQLLPTTWVGVTVNVVAMVVLGWLLLRWSRRQGWGRRHVLAAAGSAVVVRAGLSFLVEPLGGNVDGAVKCAVNTAMLGGVAALLLMAAHRLRRGEPSAC</sequence>
<comment type="caution">
    <text evidence="2">The sequence shown here is derived from an EMBL/GenBank/DDBJ whole genome shotgun (WGS) entry which is preliminary data.</text>
</comment>
<evidence type="ECO:0008006" key="4">
    <source>
        <dbReference type="Google" id="ProtNLM"/>
    </source>
</evidence>
<feature type="transmembrane region" description="Helical" evidence="1">
    <location>
        <begin position="141"/>
        <end position="163"/>
    </location>
</feature>
<keyword evidence="3" id="KW-1185">Reference proteome</keyword>
<dbReference type="Proteomes" id="UP001500151">
    <property type="component" value="Unassembled WGS sequence"/>
</dbReference>
<name>A0ABN3RZC6_9ACTN</name>
<keyword evidence="1" id="KW-0472">Membrane</keyword>
<evidence type="ECO:0000313" key="2">
    <source>
        <dbReference type="EMBL" id="GAA2662448.1"/>
    </source>
</evidence>
<gene>
    <name evidence="2" type="ORF">GCM10010307_81510</name>
</gene>